<dbReference type="InterPro" id="IPR001753">
    <property type="entry name" value="Enoyl-CoA_hydra/iso"/>
</dbReference>
<sequence>MMFTKPVIAAVNGYAVAGGMELAMMCDMRIADQSTTFGIFCRRFGVPLIDGGTVRLPALIGLSRAMDLILTGRPISAVEAEKYGLVNKVVPDGTALEHAIEVANEIAAFPQECMLADRKSAYHSTYSSPSMEEAFQFEHDNGMPVVFKESVYGAKRFAADKVGRSGSFDAFKSKK</sequence>
<evidence type="ECO:0000313" key="3">
    <source>
        <dbReference type="EMBL" id="KAJ8020244.1"/>
    </source>
</evidence>
<comment type="caution">
    <text evidence="3">The sequence shown here is derived from an EMBL/GenBank/DDBJ whole genome shotgun (WGS) entry which is preliminary data.</text>
</comment>
<protein>
    <submittedName>
        <fullName evidence="3">Enoyl-CoA hydratase, mitochondrial</fullName>
    </submittedName>
</protein>
<dbReference type="CDD" id="cd06558">
    <property type="entry name" value="crotonase-like"/>
    <property type="match status" value="1"/>
</dbReference>
<name>A0A9Q0YEF1_HOLLE</name>
<evidence type="ECO:0000313" key="4">
    <source>
        <dbReference type="Proteomes" id="UP001152320"/>
    </source>
</evidence>
<evidence type="ECO:0000256" key="1">
    <source>
        <dbReference type="ARBA" id="ARBA00005254"/>
    </source>
</evidence>
<dbReference type="AlphaFoldDB" id="A0A9Q0YEF1"/>
<dbReference type="InterPro" id="IPR029045">
    <property type="entry name" value="ClpP/crotonase-like_dom_sf"/>
</dbReference>
<keyword evidence="4" id="KW-1185">Reference proteome</keyword>
<dbReference type="Gene3D" id="1.10.287.2460">
    <property type="match status" value="1"/>
</dbReference>
<dbReference type="InterPro" id="IPR018376">
    <property type="entry name" value="Enoyl-CoA_hyd/isom_CS"/>
</dbReference>
<reference evidence="3" key="1">
    <citation type="submission" date="2021-10" db="EMBL/GenBank/DDBJ databases">
        <title>Tropical sea cucumber genome reveals ecological adaptation and Cuvierian tubules defense mechanism.</title>
        <authorList>
            <person name="Chen T."/>
        </authorList>
    </citation>
    <scope>NUCLEOTIDE SEQUENCE</scope>
    <source>
        <strain evidence="3">Nanhai2018</strain>
        <tissue evidence="3">Muscle</tissue>
    </source>
</reference>
<dbReference type="Pfam" id="PF00378">
    <property type="entry name" value="ECH_1"/>
    <property type="match status" value="1"/>
</dbReference>
<dbReference type="EMBL" id="JAIZAY010000022">
    <property type="protein sequence ID" value="KAJ8020244.1"/>
    <property type="molecule type" value="Genomic_DNA"/>
</dbReference>
<dbReference type="OrthoDB" id="448450at2759"/>
<dbReference type="SUPFAM" id="SSF52096">
    <property type="entry name" value="ClpP/crotonase"/>
    <property type="match status" value="1"/>
</dbReference>
<dbReference type="PROSITE" id="PS00166">
    <property type="entry name" value="ENOYL_COA_HYDRATASE"/>
    <property type="match status" value="1"/>
</dbReference>
<dbReference type="Gene3D" id="3.90.226.10">
    <property type="entry name" value="2-enoyl-CoA Hydratase, Chain A, domain 1"/>
    <property type="match status" value="1"/>
</dbReference>
<proteinExistence type="inferred from homology"/>
<organism evidence="3 4">
    <name type="scientific">Holothuria leucospilota</name>
    <name type="common">Black long sea cucumber</name>
    <name type="synonym">Mertensiothuria leucospilota</name>
    <dbReference type="NCBI Taxonomy" id="206669"/>
    <lineage>
        <taxon>Eukaryota</taxon>
        <taxon>Metazoa</taxon>
        <taxon>Echinodermata</taxon>
        <taxon>Eleutherozoa</taxon>
        <taxon>Echinozoa</taxon>
        <taxon>Holothuroidea</taxon>
        <taxon>Aspidochirotacea</taxon>
        <taxon>Aspidochirotida</taxon>
        <taxon>Holothuriidae</taxon>
        <taxon>Holothuria</taxon>
    </lineage>
</organism>
<dbReference type="Proteomes" id="UP001152320">
    <property type="component" value="Chromosome 22"/>
</dbReference>
<dbReference type="PANTHER" id="PTHR43802:SF1">
    <property type="entry name" value="IP11341P-RELATED"/>
    <property type="match status" value="1"/>
</dbReference>
<gene>
    <name evidence="3" type="ORF">HOLleu_39785</name>
</gene>
<accession>A0A9Q0YEF1</accession>
<dbReference type="GO" id="GO:0003824">
    <property type="term" value="F:catalytic activity"/>
    <property type="evidence" value="ECO:0007669"/>
    <property type="project" value="InterPro"/>
</dbReference>
<evidence type="ECO:0000256" key="2">
    <source>
        <dbReference type="RuleBase" id="RU003707"/>
    </source>
</evidence>
<comment type="similarity">
    <text evidence="1 2">Belongs to the enoyl-CoA hydratase/isomerase family.</text>
</comment>
<dbReference type="PANTHER" id="PTHR43802">
    <property type="entry name" value="ENOYL-COA HYDRATASE"/>
    <property type="match status" value="1"/>
</dbReference>